<dbReference type="SUPFAM" id="SSF81301">
    <property type="entry name" value="Nucleotidyltransferase"/>
    <property type="match status" value="1"/>
</dbReference>
<proteinExistence type="inferred from homology"/>
<dbReference type="InterPro" id="IPR012675">
    <property type="entry name" value="Beta-grasp_dom_sf"/>
</dbReference>
<dbReference type="InterPro" id="IPR003607">
    <property type="entry name" value="HD/PDEase_dom"/>
</dbReference>
<feature type="domain" description="TGS" evidence="4">
    <location>
        <begin position="386"/>
        <end position="447"/>
    </location>
</feature>
<dbReference type="CDD" id="cd00077">
    <property type="entry name" value="HDc"/>
    <property type="match status" value="1"/>
</dbReference>
<name>A0A1F6LL88_9BACT</name>
<protein>
    <recommendedName>
        <fullName evidence="7">TGS domain-containing protein</fullName>
    </recommendedName>
</protein>
<sequence length="491" mass="56824">MKEKQTIQSLIDKIMTYSPESDLDMVRLAFNFADDAHRGQFRKSKEPYIVHPLAAAHILADMRIDPIIITATLLHDVPEDTHVTLKEIEDNFGSEIKNMVEGITKLGKLKYRGVERYIENLRKMFIAMAEDIRVMIIKFADRIHNLQTLDALPPQKRYRIALESLEIYAPIANRLGMAEMKGQLEDLAFRHVYPKEYERVKKLMDEKLRGKEKSLEGVENISKAELIKSNIEVIDLKGRSKRLYSFYKKLLRKENDITKVYDVIAIRVIVSNIADCYATLGILHNIWKPLKGRIKDYISQPKPNGYQSLHTTVFDDQGDLIEFQIRTLEMHDEAEYGVAAHWHYDERGSRLPAKEILWVKELAEIQKDILNKLSDLEEIKVDFLQSRIFVFTPKGDVIDLPEDATPVDFAYHIHTDIGKKCNGVRINEKMARLDTPLRNGDVVDIIVDKNRKGPNQDWLSFVKTHTAKNHIKNQQKSTRLTGWLKSVLPKK</sequence>
<comment type="function">
    <text evidence="2">In eubacteria ppGpp (guanosine 3'-diphosphate 5'-diphosphate) is a mediator of the stringent response that coordinates a variety of cellular activities in response to changes in nutritional abundance.</text>
</comment>
<gene>
    <name evidence="5" type="ORF">A2725_04660</name>
</gene>
<evidence type="ECO:0000259" key="4">
    <source>
        <dbReference type="PROSITE" id="PS51880"/>
    </source>
</evidence>
<dbReference type="PROSITE" id="PS51880">
    <property type="entry name" value="TGS"/>
    <property type="match status" value="1"/>
</dbReference>
<dbReference type="Gene3D" id="3.30.460.10">
    <property type="entry name" value="Beta Polymerase, domain 2"/>
    <property type="match status" value="1"/>
</dbReference>
<dbReference type="Pfam" id="PF13328">
    <property type="entry name" value="HD_4"/>
    <property type="match status" value="1"/>
</dbReference>
<dbReference type="EMBL" id="MFPS01000002">
    <property type="protein sequence ID" value="OGH60170.1"/>
    <property type="molecule type" value="Genomic_DNA"/>
</dbReference>
<dbReference type="GO" id="GO:0005886">
    <property type="term" value="C:plasma membrane"/>
    <property type="evidence" value="ECO:0007669"/>
    <property type="project" value="TreeGrafter"/>
</dbReference>
<dbReference type="InterPro" id="IPR004095">
    <property type="entry name" value="TGS"/>
</dbReference>
<comment type="caution">
    <text evidence="5">The sequence shown here is derived from an EMBL/GenBank/DDBJ whole genome shotgun (WGS) entry which is preliminary data.</text>
</comment>
<dbReference type="Proteomes" id="UP000177067">
    <property type="component" value="Unassembled WGS sequence"/>
</dbReference>
<dbReference type="InterPro" id="IPR012676">
    <property type="entry name" value="TGS-like"/>
</dbReference>
<evidence type="ECO:0008006" key="7">
    <source>
        <dbReference type="Google" id="ProtNLM"/>
    </source>
</evidence>
<dbReference type="CDD" id="cd05399">
    <property type="entry name" value="NT_Rel-Spo_like"/>
    <property type="match status" value="1"/>
</dbReference>
<dbReference type="FunFam" id="3.30.460.10:FF:000001">
    <property type="entry name" value="GTP pyrophosphokinase RelA"/>
    <property type="match status" value="1"/>
</dbReference>
<evidence type="ECO:0000259" key="3">
    <source>
        <dbReference type="PROSITE" id="PS51831"/>
    </source>
</evidence>
<dbReference type="InterPro" id="IPR043519">
    <property type="entry name" value="NT_sf"/>
</dbReference>
<feature type="domain" description="HD" evidence="3">
    <location>
        <begin position="48"/>
        <end position="146"/>
    </location>
</feature>
<evidence type="ECO:0000256" key="2">
    <source>
        <dbReference type="RuleBase" id="RU003847"/>
    </source>
</evidence>
<dbReference type="CDD" id="cd01668">
    <property type="entry name" value="TGS_RSH"/>
    <property type="match status" value="1"/>
</dbReference>
<dbReference type="PROSITE" id="PS51831">
    <property type="entry name" value="HD"/>
    <property type="match status" value="1"/>
</dbReference>
<evidence type="ECO:0000256" key="1">
    <source>
        <dbReference type="ARBA" id="ARBA00025704"/>
    </source>
</evidence>
<dbReference type="NCBIfam" id="TIGR00691">
    <property type="entry name" value="spoT_relA"/>
    <property type="match status" value="1"/>
</dbReference>
<dbReference type="Pfam" id="PF02824">
    <property type="entry name" value="TGS"/>
    <property type="match status" value="1"/>
</dbReference>
<dbReference type="SUPFAM" id="SSF81271">
    <property type="entry name" value="TGS-like"/>
    <property type="match status" value="1"/>
</dbReference>
<evidence type="ECO:0000313" key="5">
    <source>
        <dbReference type="EMBL" id="OGH60170.1"/>
    </source>
</evidence>
<dbReference type="SMART" id="SM00471">
    <property type="entry name" value="HDc"/>
    <property type="match status" value="1"/>
</dbReference>
<dbReference type="PANTHER" id="PTHR21262:SF31">
    <property type="entry name" value="GTP PYROPHOSPHOKINASE"/>
    <property type="match status" value="1"/>
</dbReference>
<dbReference type="Gene3D" id="1.10.3210.10">
    <property type="entry name" value="Hypothetical protein af1432"/>
    <property type="match status" value="1"/>
</dbReference>
<dbReference type="PANTHER" id="PTHR21262">
    <property type="entry name" value="GUANOSINE-3',5'-BIS DIPHOSPHATE 3'-PYROPHOSPHOHYDROLASE"/>
    <property type="match status" value="1"/>
</dbReference>
<accession>A0A1F6LL88</accession>
<evidence type="ECO:0000313" key="6">
    <source>
        <dbReference type="Proteomes" id="UP000177067"/>
    </source>
</evidence>
<dbReference type="SUPFAM" id="SSF109604">
    <property type="entry name" value="HD-domain/PDEase-like"/>
    <property type="match status" value="1"/>
</dbReference>
<reference evidence="5 6" key="1">
    <citation type="journal article" date="2016" name="Nat. Commun.">
        <title>Thousands of microbial genomes shed light on interconnected biogeochemical processes in an aquifer system.</title>
        <authorList>
            <person name="Anantharaman K."/>
            <person name="Brown C.T."/>
            <person name="Hug L.A."/>
            <person name="Sharon I."/>
            <person name="Castelle C.J."/>
            <person name="Probst A.J."/>
            <person name="Thomas B.C."/>
            <person name="Singh A."/>
            <person name="Wilkins M.J."/>
            <person name="Karaoz U."/>
            <person name="Brodie E.L."/>
            <person name="Williams K.H."/>
            <person name="Hubbard S.S."/>
            <person name="Banfield J.F."/>
        </authorList>
    </citation>
    <scope>NUCLEOTIDE SEQUENCE [LARGE SCALE GENOMIC DNA]</scope>
</reference>
<dbReference type="Gene3D" id="3.10.20.30">
    <property type="match status" value="1"/>
</dbReference>
<dbReference type="InterPro" id="IPR007685">
    <property type="entry name" value="RelA_SpoT"/>
</dbReference>
<dbReference type="FunFam" id="1.10.3210.10:FF:000001">
    <property type="entry name" value="GTP pyrophosphokinase RelA"/>
    <property type="match status" value="1"/>
</dbReference>
<dbReference type="SMART" id="SM00954">
    <property type="entry name" value="RelA_SpoT"/>
    <property type="match status" value="1"/>
</dbReference>
<dbReference type="InterPro" id="IPR006674">
    <property type="entry name" value="HD_domain"/>
</dbReference>
<comment type="similarity">
    <text evidence="2">Belongs to the relA/spoT family.</text>
</comment>
<dbReference type="FunFam" id="3.10.20.30:FF:000002">
    <property type="entry name" value="GTP pyrophosphokinase (RelA/SpoT)"/>
    <property type="match status" value="1"/>
</dbReference>
<comment type="pathway">
    <text evidence="1">Purine metabolism.</text>
</comment>
<organism evidence="5 6">
    <name type="scientific">Candidatus Magasanikbacteria bacterium RIFCSPHIGHO2_01_FULL_33_34</name>
    <dbReference type="NCBI Taxonomy" id="1798671"/>
    <lineage>
        <taxon>Bacteria</taxon>
        <taxon>Candidatus Magasanikiibacteriota</taxon>
    </lineage>
</organism>
<dbReference type="InterPro" id="IPR004811">
    <property type="entry name" value="RelA/Spo_fam"/>
</dbReference>
<dbReference type="GO" id="GO:0015969">
    <property type="term" value="P:guanosine tetraphosphate metabolic process"/>
    <property type="evidence" value="ECO:0007669"/>
    <property type="project" value="InterPro"/>
</dbReference>
<dbReference type="InterPro" id="IPR033655">
    <property type="entry name" value="TGS_RelA/SpoT"/>
</dbReference>
<dbReference type="Pfam" id="PF04607">
    <property type="entry name" value="RelA_SpoT"/>
    <property type="match status" value="1"/>
</dbReference>
<dbReference type="AlphaFoldDB" id="A0A1F6LL88"/>